<dbReference type="FunFam" id="3.40.50.1110:FF:000019">
    <property type="entry name" value="GDSL Lipase/Acylhydrolase family protein"/>
    <property type="match status" value="1"/>
</dbReference>
<organism evidence="2 3">
    <name type="scientific">Aspergillus calidoustus</name>
    <dbReference type="NCBI Taxonomy" id="454130"/>
    <lineage>
        <taxon>Eukaryota</taxon>
        <taxon>Fungi</taxon>
        <taxon>Dikarya</taxon>
        <taxon>Ascomycota</taxon>
        <taxon>Pezizomycotina</taxon>
        <taxon>Eurotiomycetes</taxon>
        <taxon>Eurotiomycetidae</taxon>
        <taxon>Eurotiales</taxon>
        <taxon>Aspergillaceae</taxon>
        <taxon>Aspergillus</taxon>
        <taxon>Aspergillus subgen. Nidulantes</taxon>
    </lineage>
</organism>
<accession>A0A0U5FVF1</accession>
<dbReference type="AlphaFoldDB" id="A0A0U5FVF1"/>
<dbReference type="PANTHER" id="PTHR14209">
    <property type="entry name" value="ISOAMYL ACETATE-HYDROLYZING ESTERASE 1"/>
    <property type="match status" value="1"/>
</dbReference>
<dbReference type="InterPro" id="IPR013830">
    <property type="entry name" value="SGNH_hydro"/>
</dbReference>
<keyword evidence="3" id="KW-1185">Reference proteome</keyword>
<dbReference type="OrthoDB" id="671439at2759"/>
<dbReference type="EMBL" id="CDMC01000001">
    <property type="protein sequence ID" value="CEL01071.1"/>
    <property type="molecule type" value="Genomic_DNA"/>
</dbReference>
<dbReference type="SUPFAM" id="SSF52266">
    <property type="entry name" value="SGNH hydrolase"/>
    <property type="match status" value="1"/>
</dbReference>
<dbReference type="GO" id="GO:0016787">
    <property type="term" value="F:hydrolase activity"/>
    <property type="evidence" value="ECO:0007669"/>
    <property type="project" value="UniProtKB-KW"/>
</dbReference>
<dbReference type="PANTHER" id="PTHR14209:SF19">
    <property type="entry name" value="ISOAMYL ACETATE-HYDROLYZING ESTERASE 1 HOMOLOG"/>
    <property type="match status" value="1"/>
</dbReference>
<feature type="domain" description="SGNH hydrolase-type esterase" evidence="1">
    <location>
        <begin position="18"/>
        <end position="225"/>
    </location>
</feature>
<keyword evidence="2" id="KW-0378">Hydrolase</keyword>
<dbReference type="Proteomes" id="UP000054771">
    <property type="component" value="Unassembled WGS sequence"/>
</dbReference>
<evidence type="ECO:0000313" key="2">
    <source>
        <dbReference type="EMBL" id="CEL01071.1"/>
    </source>
</evidence>
<dbReference type="InterPro" id="IPR036514">
    <property type="entry name" value="SGNH_hydro_sf"/>
</dbReference>
<reference evidence="3" key="1">
    <citation type="journal article" date="2016" name="Genome Announc.">
        <title>Draft genome sequences of fungus Aspergillus calidoustus.</title>
        <authorList>
            <person name="Horn F."/>
            <person name="Linde J."/>
            <person name="Mattern D.J."/>
            <person name="Walther G."/>
            <person name="Guthke R."/>
            <person name="Scherlach K."/>
            <person name="Martin K."/>
            <person name="Brakhage A.A."/>
            <person name="Petzke L."/>
            <person name="Valiante V."/>
        </authorList>
    </citation>
    <scope>NUCLEOTIDE SEQUENCE [LARGE SCALE GENOMIC DNA]</scope>
    <source>
        <strain evidence="3">SF006504</strain>
    </source>
</reference>
<dbReference type="STRING" id="454130.A0A0U5FVF1"/>
<evidence type="ECO:0000259" key="1">
    <source>
        <dbReference type="Pfam" id="PF13472"/>
    </source>
</evidence>
<gene>
    <name evidence="2" type="ORF">ASPCAL00663</name>
</gene>
<proteinExistence type="predicted"/>
<dbReference type="Gene3D" id="3.40.50.1110">
    <property type="entry name" value="SGNH hydrolase"/>
    <property type="match status" value="1"/>
</dbReference>
<name>A0A0U5FVF1_ASPCI</name>
<dbReference type="Pfam" id="PF13472">
    <property type="entry name" value="Lipase_GDSL_2"/>
    <property type="match status" value="1"/>
</dbReference>
<protein>
    <submittedName>
        <fullName evidence="2">Putative GDSL Lipase/Acylhydrolase family protein (AFU_orthologue AFUA_2G08920)</fullName>
    </submittedName>
</protein>
<dbReference type="InterPro" id="IPR045136">
    <property type="entry name" value="Iah1-like"/>
</dbReference>
<dbReference type="OMA" id="VPIDRYK"/>
<dbReference type="CDD" id="cd01838">
    <property type="entry name" value="Isoamyl_acetate_hydrolase_like"/>
    <property type="match status" value="1"/>
</dbReference>
<sequence length="258" mass="28724">MSAAEERPLYKPYDQFVLFGDSITQGSSNSELAFGFQPALQDAYQRVLDVINRGFGGYNTAHAVKVFPKFFPTPETATVRFLAIWFGANDASLLESNNKQHIPLDVYKKNLTWLVQHPATVAQNPHILIIAPTPVNEYQLQGFDEDKGDVHPTRTNAHTRLYAKAAREVAESLNLPVVDLWSAFMAKAGWKEGEPLIGSREAPNHEGFAGLFTDGLHLTADGYRVVYDEVIKAIQTTWPDEAPGKLPQVFPAWMEAPK</sequence>
<evidence type="ECO:0000313" key="3">
    <source>
        <dbReference type="Proteomes" id="UP000054771"/>
    </source>
</evidence>